<accession>A0A4V2FSG2</accession>
<dbReference type="Proteomes" id="UP000293398">
    <property type="component" value="Unassembled WGS sequence"/>
</dbReference>
<evidence type="ECO:0000313" key="2">
    <source>
        <dbReference type="EMBL" id="RZT94229.1"/>
    </source>
</evidence>
<dbReference type="RefSeq" id="WP_128393088.1">
    <property type="nucleotide sequence ID" value="NZ_SHKO01000002.1"/>
</dbReference>
<dbReference type="InterPro" id="IPR042204">
    <property type="entry name" value="2Fe-2S-bd_N"/>
</dbReference>
<keyword evidence="3" id="KW-1185">Reference proteome</keyword>
<sequence length="96" mass="10716">MSGLFTRLVDQQRKPCQFFVNGTACTARMGDTVMTALLTLNGHLRLTEFTGSPRAGFCLMGACQDCLVLQENGERVRACSTLLQENMRFVIPEQNR</sequence>
<evidence type="ECO:0000313" key="3">
    <source>
        <dbReference type="Proteomes" id="UP000293398"/>
    </source>
</evidence>
<proteinExistence type="predicted"/>
<organism evidence="2 3">
    <name type="scientific">Advenella incenata</name>
    <dbReference type="NCBI Taxonomy" id="267800"/>
    <lineage>
        <taxon>Bacteria</taxon>
        <taxon>Pseudomonadati</taxon>
        <taxon>Pseudomonadota</taxon>
        <taxon>Betaproteobacteria</taxon>
        <taxon>Burkholderiales</taxon>
        <taxon>Alcaligenaceae</taxon>
    </lineage>
</organism>
<dbReference type="GO" id="GO:0051536">
    <property type="term" value="F:iron-sulfur cluster binding"/>
    <property type="evidence" value="ECO:0007669"/>
    <property type="project" value="InterPro"/>
</dbReference>
<name>A0A4V2FSG2_9BURK</name>
<dbReference type="SUPFAM" id="SSF54292">
    <property type="entry name" value="2Fe-2S ferredoxin-like"/>
    <property type="match status" value="1"/>
</dbReference>
<protein>
    <submittedName>
        <fullName evidence="2">2Fe-2S iron-sulfur cluster protein</fullName>
    </submittedName>
</protein>
<reference evidence="2 3" key="1">
    <citation type="submission" date="2019-02" db="EMBL/GenBank/DDBJ databases">
        <title>Genomic Encyclopedia of Type Strains, Phase IV (KMG-IV): sequencing the most valuable type-strain genomes for metagenomic binning, comparative biology and taxonomic classification.</title>
        <authorList>
            <person name="Goeker M."/>
        </authorList>
    </citation>
    <scope>NUCLEOTIDE SEQUENCE [LARGE SCALE GENOMIC DNA]</scope>
    <source>
        <strain evidence="2 3">DSM 23814</strain>
    </source>
</reference>
<gene>
    <name evidence="2" type="ORF">EV681_2647</name>
</gene>
<dbReference type="Pfam" id="PF13510">
    <property type="entry name" value="Fer2_4"/>
    <property type="match status" value="1"/>
</dbReference>
<evidence type="ECO:0000256" key="1">
    <source>
        <dbReference type="ARBA" id="ARBA00023002"/>
    </source>
</evidence>
<dbReference type="Gene3D" id="3.10.20.440">
    <property type="entry name" value="2Fe-2S iron-sulphur cluster binding domain, sarcosine oxidase, alpha subunit, N-terminal domain"/>
    <property type="match status" value="1"/>
</dbReference>
<dbReference type="InterPro" id="IPR036010">
    <property type="entry name" value="2Fe-2S_ferredoxin-like_sf"/>
</dbReference>
<dbReference type="EMBL" id="SHKO01000002">
    <property type="protein sequence ID" value="RZT94229.1"/>
    <property type="molecule type" value="Genomic_DNA"/>
</dbReference>
<dbReference type="AlphaFoldDB" id="A0A4V2FSG2"/>
<dbReference type="OrthoDB" id="573392at2"/>
<comment type="caution">
    <text evidence="2">The sequence shown here is derived from an EMBL/GenBank/DDBJ whole genome shotgun (WGS) entry which is preliminary data.</text>
</comment>
<keyword evidence="1" id="KW-0560">Oxidoreductase</keyword>
<dbReference type="GO" id="GO:0016491">
    <property type="term" value="F:oxidoreductase activity"/>
    <property type="evidence" value="ECO:0007669"/>
    <property type="project" value="UniProtKB-KW"/>
</dbReference>